<accession>A0A6A5VGG8</accession>
<dbReference type="EMBL" id="ML976676">
    <property type="protein sequence ID" value="KAF1974156.1"/>
    <property type="molecule type" value="Genomic_DNA"/>
</dbReference>
<gene>
    <name evidence="1" type="ORF">BU23DRAFT_567683</name>
</gene>
<name>A0A6A5VGG8_9PLEO</name>
<evidence type="ECO:0000313" key="1">
    <source>
        <dbReference type="EMBL" id="KAF1974156.1"/>
    </source>
</evidence>
<reference evidence="1" key="1">
    <citation type="journal article" date="2020" name="Stud. Mycol.">
        <title>101 Dothideomycetes genomes: a test case for predicting lifestyles and emergence of pathogens.</title>
        <authorList>
            <person name="Haridas S."/>
            <person name="Albert R."/>
            <person name="Binder M."/>
            <person name="Bloem J."/>
            <person name="Labutti K."/>
            <person name="Salamov A."/>
            <person name="Andreopoulos B."/>
            <person name="Baker S."/>
            <person name="Barry K."/>
            <person name="Bills G."/>
            <person name="Bluhm B."/>
            <person name="Cannon C."/>
            <person name="Castanera R."/>
            <person name="Culley D."/>
            <person name="Daum C."/>
            <person name="Ezra D."/>
            <person name="Gonzalez J."/>
            <person name="Henrissat B."/>
            <person name="Kuo A."/>
            <person name="Liang C."/>
            <person name="Lipzen A."/>
            <person name="Lutzoni F."/>
            <person name="Magnuson J."/>
            <person name="Mondo S."/>
            <person name="Nolan M."/>
            <person name="Ohm R."/>
            <person name="Pangilinan J."/>
            <person name="Park H.-J."/>
            <person name="Ramirez L."/>
            <person name="Alfaro M."/>
            <person name="Sun H."/>
            <person name="Tritt A."/>
            <person name="Yoshinaga Y."/>
            <person name="Zwiers L.-H."/>
            <person name="Turgeon B."/>
            <person name="Goodwin S."/>
            <person name="Spatafora J."/>
            <person name="Crous P."/>
            <person name="Grigoriev I."/>
        </authorList>
    </citation>
    <scope>NUCLEOTIDE SEQUENCE</scope>
    <source>
        <strain evidence="1">CBS 107.79</strain>
    </source>
</reference>
<dbReference type="AlphaFoldDB" id="A0A6A5VGG8"/>
<proteinExistence type="predicted"/>
<organism evidence="1 2">
    <name type="scientific">Bimuria novae-zelandiae CBS 107.79</name>
    <dbReference type="NCBI Taxonomy" id="1447943"/>
    <lineage>
        <taxon>Eukaryota</taxon>
        <taxon>Fungi</taxon>
        <taxon>Dikarya</taxon>
        <taxon>Ascomycota</taxon>
        <taxon>Pezizomycotina</taxon>
        <taxon>Dothideomycetes</taxon>
        <taxon>Pleosporomycetidae</taxon>
        <taxon>Pleosporales</taxon>
        <taxon>Massarineae</taxon>
        <taxon>Didymosphaeriaceae</taxon>
        <taxon>Bimuria</taxon>
    </lineage>
</organism>
<keyword evidence="2" id="KW-1185">Reference proteome</keyword>
<dbReference type="Proteomes" id="UP000800036">
    <property type="component" value="Unassembled WGS sequence"/>
</dbReference>
<evidence type="ECO:0000313" key="2">
    <source>
        <dbReference type="Proteomes" id="UP000800036"/>
    </source>
</evidence>
<sequence length="193" mass="22024">MATACRNALKAELKEINRSKRECSKAKIDVRREHELELKGQDVNCKTEAEIHTTNAGMQAPLQLEGLTTLRPSRITCDAPAEAIDLQRPSSGFNEHLFWAEPSFYTQYRTSLKALRQLKLKKGFQVCFVIPRWGGNATRIVLQVLRPIYLELKSEGVVVRIEGYLPTTWAAVRCGDLSYMYDTYEEWAVEEAK</sequence>
<protein>
    <submittedName>
        <fullName evidence="1">Uncharacterized protein</fullName>
    </submittedName>
</protein>